<proteinExistence type="predicted"/>
<sequence>MIATSTLSAAEHPRQVKLLCATVEGLGTVVAVTTHLHCGFAIVRDALGAEHRLYFRDVKTLDGLTLAPSIPEYITHTDRVAYDTWLELHEVVGQPTLSSAPALVETGMAA</sequence>
<dbReference type="AlphaFoldDB" id="A0A6J4VG12"/>
<organism evidence="1">
    <name type="scientific">uncultured Truepera sp</name>
    <dbReference type="NCBI Taxonomy" id="543023"/>
    <lineage>
        <taxon>Bacteria</taxon>
        <taxon>Thermotogati</taxon>
        <taxon>Deinococcota</taxon>
        <taxon>Deinococci</taxon>
        <taxon>Trueperales</taxon>
        <taxon>Trueperaceae</taxon>
        <taxon>Truepera</taxon>
        <taxon>environmental samples</taxon>
    </lineage>
</organism>
<reference evidence="1" key="1">
    <citation type="submission" date="2020-02" db="EMBL/GenBank/DDBJ databases">
        <authorList>
            <person name="Meier V. D."/>
        </authorList>
    </citation>
    <scope>NUCLEOTIDE SEQUENCE</scope>
    <source>
        <strain evidence="1">AVDCRST_MAG86</strain>
    </source>
</reference>
<protein>
    <submittedName>
        <fullName evidence="1">Uncharacterized protein</fullName>
    </submittedName>
</protein>
<evidence type="ECO:0000313" key="1">
    <source>
        <dbReference type="EMBL" id="CAA9576193.1"/>
    </source>
</evidence>
<gene>
    <name evidence="1" type="ORF">AVDCRST_MAG86-2210</name>
</gene>
<name>A0A6J4VG12_9DEIN</name>
<accession>A0A6J4VG12</accession>
<dbReference type="EMBL" id="CADCWP010000185">
    <property type="protein sequence ID" value="CAA9576193.1"/>
    <property type="molecule type" value="Genomic_DNA"/>
</dbReference>